<dbReference type="Gene3D" id="1.25.40.10">
    <property type="entry name" value="Tetratricopeptide repeat domain"/>
    <property type="match status" value="1"/>
</dbReference>
<name>A0A5C7A345_9GAMM</name>
<comment type="caution">
    <text evidence="1">The sequence shown here is derived from an EMBL/GenBank/DDBJ whole genome shotgun (WGS) entry which is preliminary data.</text>
</comment>
<dbReference type="SMART" id="SM00671">
    <property type="entry name" value="SEL1"/>
    <property type="match status" value="1"/>
</dbReference>
<dbReference type="Proteomes" id="UP000321903">
    <property type="component" value="Unassembled WGS sequence"/>
</dbReference>
<dbReference type="SUPFAM" id="SSF81901">
    <property type="entry name" value="HCP-like"/>
    <property type="match status" value="1"/>
</dbReference>
<protein>
    <submittedName>
        <fullName evidence="1">Sel1 repeat family protein</fullName>
    </submittedName>
</protein>
<gene>
    <name evidence="1" type="ORF">ES754_03490</name>
</gene>
<dbReference type="RefSeq" id="WP_147222090.1">
    <property type="nucleotide sequence ID" value="NZ_CAJGYY010000001.1"/>
</dbReference>
<evidence type="ECO:0000313" key="1">
    <source>
        <dbReference type="EMBL" id="TXD98027.1"/>
    </source>
</evidence>
<dbReference type="InterPro" id="IPR006597">
    <property type="entry name" value="Sel1-like"/>
</dbReference>
<reference evidence="1 2" key="1">
    <citation type="submission" date="2019-08" db="EMBL/GenBank/DDBJ databases">
        <title>Genome sequence of Psychrobacter frigidicola ACAM304 (type strain).</title>
        <authorList>
            <person name="Bowman J.P."/>
        </authorList>
    </citation>
    <scope>NUCLEOTIDE SEQUENCE [LARGE SCALE GENOMIC DNA]</scope>
    <source>
        <strain evidence="1 2">ACAM 304</strain>
    </source>
</reference>
<keyword evidence="2" id="KW-1185">Reference proteome</keyword>
<organism evidence="1 2">
    <name type="scientific">Psychrobacter frigidicola</name>
    <dbReference type="NCBI Taxonomy" id="45611"/>
    <lineage>
        <taxon>Bacteria</taxon>
        <taxon>Pseudomonadati</taxon>
        <taxon>Pseudomonadota</taxon>
        <taxon>Gammaproteobacteria</taxon>
        <taxon>Moraxellales</taxon>
        <taxon>Moraxellaceae</taxon>
        <taxon>Psychrobacter</taxon>
    </lineage>
</organism>
<dbReference type="OrthoDB" id="9792653at2"/>
<dbReference type="PROSITE" id="PS51257">
    <property type="entry name" value="PROKAR_LIPOPROTEIN"/>
    <property type="match status" value="1"/>
</dbReference>
<dbReference type="Pfam" id="PF08238">
    <property type="entry name" value="Sel1"/>
    <property type="match status" value="1"/>
</dbReference>
<evidence type="ECO:0000313" key="2">
    <source>
        <dbReference type="Proteomes" id="UP000321903"/>
    </source>
</evidence>
<sequence>MKKRLTTFLVTGIMLTGCTKAIDTQMNSIHNKVPTVKSAVEKEFADLTVQANQGDTRSQYNLGMMYLFSHGIRQNTVIAKKYFIKACDNGYQLGCKNTNVTD</sequence>
<dbReference type="InterPro" id="IPR011990">
    <property type="entry name" value="TPR-like_helical_dom_sf"/>
</dbReference>
<dbReference type="EMBL" id="VORZ01000001">
    <property type="protein sequence ID" value="TXD98027.1"/>
    <property type="molecule type" value="Genomic_DNA"/>
</dbReference>
<dbReference type="AlphaFoldDB" id="A0A5C7A345"/>
<accession>A0A5C7A345</accession>
<proteinExistence type="predicted"/>